<protein>
    <recommendedName>
        <fullName evidence="3">WD_REPEATS_REGION domain-containing protein</fullName>
    </recommendedName>
</protein>
<dbReference type="SUPFAM" id="SSF50978">
    <property type="entry name" value="WD40 repeat-like"/>
    <property type="match status" value="1"/>
</dbReference>
<sequence>MVLVLGTSSGSVHSVDLSLGRAVASTSTSDHMDSVTGLAASHYLQHFVTCSKDSSVKTSFSYDLTSGATSQQLLLFPGPDDGRQQAT</sequence>
<proteinExistence type="predicted"/>
<dbReference type="EMBL" id="BLLF01002157">
    <property type="protein sequence ID" value="GFH22933.1"/>
    <property type="molecule type" value="Genomic_DNA"/>
</dbReference>
<evidence type="ECO:0000313" key="2">
    <source>
        <dbReference type="Proteomes" id="UP000485058"/>
    </source>
</evidence>
<gene>
    <name evidence="1" type="ORF">HaLaN_20471</name>
</gene>
<dbReference type="AlphaFoldDB" id="A0A699ZJX0"/>
<dbReference type="Gene3D" id="2.130.10.10">
    <property type="entry name" value="YVTN repeat-like/Quinoprotein amine dehydrogenase"/>
    <property type="match status" value="1"/>
</dbReference>
<comment type="caution">
    <text evidence="1">The sequence shown here is derived from an EMBL/GenBank/DDBJ whole genome shotgun (WGS) entry which is preliminary data.</text>
</comment>
<dbReference type="InterPro" id="IPR036322">
    <property type="entry name" value="WD40_repeat_dom_sf"/>
</dbReference>
<name>A0A699ZJX0_HAELA</name>
<evidence type="ECO:0000313" key="1">
    <source>
        <dbReference type="EMBL" id="GFH22933.1"/>
    </source>
</evidence>
<organism evidence="1 2">
    <name type="scientific">Haematococcus lacustris</name>
    <name type="common">Green alga</name>
    <name type="synonym">Haematococcus pluvialis</name>
    <dbReference type="NCBI Taxonomy" id="44745"/>
    <lineage>
        <taxon>Eukaryota</taxon>
        <taxon>Viridiplantae</taxon>
        <taxon>Chlorophyta</taxon>
        <taxon>core chlorophytes</taxon>
        <taxon>Chlorophyceae</taxon>
        <taxon>CS clade</taxon>
        <taxon>Chlamydomonadales</taxon>
        <taxon>Haematococcaceae</taxon>
        <taxon>Haematococcus</taxon>
    </lineage>
</organism>
<dbReference type="Proteomes" id="UP000485058">
    <property type="component" value="Unassembled WGS sequence"/>
</dbReference>
<dbReference type="InterPro" id="IPR015943">
    <property type="entry name" value="WD40/YVTN_repeat-like_dom_sf"/>
</dbReference>
<reference evidence="1 2" key="1">
    <citation type="submission" date="2020-02" db="EMBL/GenBank/DDBJ databases">
        <title>Draft genome sequence of Haematococcus lacustris strain NIES-144.</title>
        <authorList>
            <person name="Morimoto D."/>
            <person name="Nakagawa S."/>
            <person name="Yoshida T."/>
            <person name="Sawayama S."/>
        </authorList>
    </citation>
    <scope>NUCLEOTIDE SEQUENCE [LARGE SCALE GENOMIC DNA]</scope>
    <source>
        <strain evidence="1 2">NIES-144</strain>
    </source>
</reference>
<keyword evidence="2" id="KW-1185">Reference proteome</keyword>
<evidence type="ECO:0008006" key="3">
    <source>
        <dbReference type="Google" id="ProtNLM"/>
    </source>
</evidence>
<accession>A0A699ZJX0</accession>